<dbReference type="AlphaFoldDB" id="A0A168QPD0"/>
<proteinExistence type="predicted"/>
<dbReference type="OrthoDB" id="2476750at2"/>
<dbReference type="Pfam" id="PF03413">
    <property type="entry name" value="PepSY"/>
    <property type="match status" value="1"/>
</dbReference>
<dbReference type="Proteomes" id="UP000077355">
    <property type="component" value="Unassembled WGS sequence"/>
</dbReference>
<dbReference type="RefSeq" id="WP_068646767.1">
    <property type="nucleotide sequence ID" value="NZ_CP043611.1"/>
</dbReference>
<evidence type="ECO:0000313" key="2">
    <source>
        <dbReference type="EMBL" id="OAB48027.1"/>
    </source>
</evidence>
<evidence type="ECO:0000313" key="3">
    <source>
        <dbReference type="Proteomes" id="UP000077355"/>
    </source>
</evidence>
<gene>
    <name evidence="2" type="ORF">PBAT_03905</name>
</gene>
<comment type="caution">
    <text evidence="2">The sequence shown here is derived from an EMBL/GenBank/DDBJ whole genome shotgun (WGS) entry which is preliminary data.</text>
</comment>
<evidence type="ECO:0000259" key="1">
    <source>
        <dbReference type="Pfam" id="PF03413"/>
    </source>
</evidence>
<dbReference type="InterPro" id="IPR025711">
    <property type="entry name" value="PepSY"/>
</dbReference>
<organism evidence="2 3">
    <name type="scientific">Paenibacillus antarcticus</name>
    <dbReference type="NCBI Taxonomy" id="253703"/>
    <lineage>
        <taxon>Bacteria</taxon>
        <taxon>Bacillati</taxon>
        <taxon>Bacillota</taxon>
        <taxon>Bacilli</taxon>
        <taxon>Bacillales</taxon>
        <taxon>Paenibacillaceae</taxon>
        <taxon>Paenibacillus</taxon>
    </lineage>
</organism>
<keyword evidence="3" id="KW-1185">Reference proteome</keyword>
<feature type="domain" description="PepSY" evidence="1">
    <location>
        <begin position="121"/>
        <end position="178"/>
    </location>
</feature>
<protein>
    <recommendedName>
        <fullName evidence="1">PepSY domain-containing protein</fullName>
    </recommendedName>
</protein>
<name>A0A168QPD0_9BACL</name>
<dbReference type="Gene3D" id="3.10.450.40">
    <property type="match status" value="1"/>
</dbReference>
<sequence>MNKRIVRMSVVVLILLGLATIGLVWKPWTSSPVLLSEEEVVRDVLVQYPGEIVSTTLENDAYVIQLQREKGLYELRVDGDEGEITSIERLEAVVTDEIIPDVVEPTKNPITGTDKGVRTLVTREEAIALSLKQVPGIVREMKFKDKDGSGYYLVEIETDDGREAVVQVNGISGVIMSVTWDDDDDIED</sequence>
<reference evidence="2 3" key="1">
    <citation type="submission" date="2016-03" db="EMBL/GenBank/DDBJ databases">
        <title>Draft genome sequence of Paenibacillus antarcticus CECT 5836.</title>
        <authorList>
            <person name="Shin S.-K."/>
            <person name="Yi H."/>
        </authorList>
    </citation>
    <scope>NUCLEOTIDE SEQUENCE [LARGE SCALE GENOMIC DNA]</scope>
    <source>
        <strain evidence="2 3">CECT 5836</strain>
    </source>
</reference>
<dbReference type="EMBL" id="LVJI01000002">
    <property type="protein sequence ID" value="OAB48027.1"/>
    <property type="molecule type" value="Genomic_DNA"/>
</dbReference>
<accession>A0A168QPD0</accession>